<dbReference type="Proteomes" id="UP000280586">
    <property type="component" value="Chromosome"/>
</dbReference>
<dbReference type="AlphaFoldDB" id="A0A9N7PMJ7"/>
<gene>
    <name evidence="2" type="ORF">CP523_12675</name>
</gene>
<evidence type="ECO:0000313" key="2">
    <source>
        <dbReference type="EMBL" id="AYE35207.1"/>
    </source>
</evidence>
<dbReference type="Gene3D" id="1.10.10.10">
    <property type="entry name" value="Winged helix-like DNA-binding domain superfamily/Winged helix DNA-binding domain"/>
    <property type="match status" value="1"/>
</dbReference>
<feature type="domain" description="M protein trans-acting positive regulator (MGA) HTH" evidence="1">
    <location>
        <begin position="12"/>
        <end position="56"/>
    </location>
</feature>
<dbReference type="InterPro" id="IPR036388">
    <property type="entry name" value="WH-like_DNA-bd_sf"/>
</dbReference>
<reference evidence="2 3" key="1">
    <citation type="submission" date="2017-09" db="EMBL/GenBank/DDBJ databases">
        <authorList>
            <person name="Thomas P."/>
            <person name="Seyboldt C."/>
        </authorList>
    </citation>
    <scope>NUCLEOTIDE SEQUENCE [LARGE SCALE GENOMIC DNA]</scope>
    <source>
        <strain evidence="2 3">DSM 7534</strain>
    </source>
</reference>
<organism evidence="2 3">
    <name type="scientific">Clostridium septicum</name>
    <dbReference type="NCBI Taxonomy" id="1504"/>
    <lineage>
        <taxon>Bacteria</taxon>
        <taxon>Bacillati</taxon>
        <taxon>Bacillota</taxon>
        <taxon>Clostridia</taxon>
        <taxon>Eubacteriales</taxon>
        <taxon>Clostridiaceae</taxon>
        <taxon>Clostridium</taxon>
    </lineage>
</organism>
<name>A0A9N7PMJ7_CLOSE</name>
<evidence type="ECO:0000259" key="1">
    <source>
        <dbReference type="Pfam" id="PF08280"/>
    </source>
</evidence>
<sequence>MFKENLLESSEKIEIEILKTLYINNGNFSKYNFCNELHISFPTLKLYIKNINMMFSNHCNGQASIHIIKETILLKYKTDISLDNFISIYRKFIKI</sequence>
<evidence type="ECO:0000313" key="3">
    <source>
        <dbReference type="Proteomes" id="UP000280586"/>
    </source>
</evidence>
<dbReference type="KEGG" id="csep:CP523_12675"/>
<accession>A0A9N7PMJ7</accession>
<protein>
    <recommendedName>
        <fullName evidence="1">M protein trans-acting positive regulator (MGA) HTH domain-containing protein</fullName>
    </recommendedName>
</protein>
<dbReference type="EMBL" id="CP023671">
    <property type="protein sequence ID" value="AYE35207.1"/>
    <property type="molecule type" value="Genomic_DNA"/>
</dbReference>
<dbReference type="InterPro" id="IPR013199">
    <property type="entry name" value="HTH_Mga_DNA-bd_dom"/>
</dbReference>
<proteinExistence type="predicted"/>
<dbReference type="Pfam" id="PF08280">
    <property type="entry name" value="HTH_Mga"/>
    <property type="match status" value="1"/>
</dbReference>